<keyword evidence="3" id="KW-0378">Hydrolase</keyword>
<evidence type="ECO:0000259" key="7">
    <source>
        <dbReference type="Pfam" id="PF00112"/>
    </source>
</evidence>
<keyword evidence="6" id="KW-1015">Disulfide bond</keyword>
<dbReference type="PROSITE" id="PS00139">
    <property type="entry name" value="THIOL_PROTEASE_CYS"/>
    <property type="match status" value="1"/>
</dbReference>
<feature type="domain" description="Peptidase C1A papain C-terminal" evidence="7">
    <location>
        <begin position="114"/>
        <end position="151"/>
    </location>
</feature>
<dbReference type="KEGG" id="osn:115227169"/>
<dbReference type="InterPro" id="IPR013128">
    <property type="entry name" value="Peptidase_C1A"/>
</dbReference>
<keyword evidence="4" id="KW-0788">Thiol protease</keyword>
<gene>
    <name evidence="10" type="primary">LOC115227169</name>
</gene>
<feature type="domain" description="Cathepsin propeptide inhibitor" evidence="8">
    <location>
        <begin position="3"/>
        <end position="44"/>
    </location>
</feature>
<comment type="similarity">
    <text evidence="1">Belongs to the peptidase C1 family.</text>
</comment>
<evidence type="ECO:0000256" key="6">
    <source>
        <dbReference type="ARBA" id="ARBA00023157"/>
    </source>
</evidence>
<keyword evidence="9" id="KW-1185">Reference proteome</keyword>
<dbReference type="GO" id="GO:0008234">
    <property type="term" value="F:cysteine-type peptidase activity"/>
    <property type="evidence" value="ECO:0007669"/>
    <property type="project" value="UniProtKB-KW"/>
</dbReference>
<name>A0A6P7TXD3_9MOLL</name>
<evidence type="ECO:0000313" key="10">
    <source>
        <dbReference type="RefSeq" id="XP_029653942.1"/>
    </source>
</evidence>
<proteinExistence type="inferred from homology"/>
<dbReference type="Gene3D" id="3.90.70.10">
    <property type="entry name" value="Cysteine proteinases"/>
    <property type="match status" value="2"/>
</dbReference>
<evidence type="ECO:0000256" key="4">
    <source>
        <dbReference type="ARBA" id="ARBA00022807"/>
    </source>
</evidence>
<dbReference type="Pfam" id="PF08246">
    <property type="entry name" value="Inhibitor_I29"/>
    <property type="match status" value="1"/>
</dbReference>
<evidence type="ECO:0000256" key="2">
    <source>
        <dbReference type="ARBA" id="ARBA00022670"/>
    </source>
</evidence>
<feature type="domain" description="Peptidase C1A papain C-terminal" evidence="7">
    <location>
        <begin position="71"/>
        <end position="100"/>
    </location>
</feature>
<dbReference type="InterPro" id="IPR038765">
    <property type="entry name" value="Papain-like_cys_pep_sf"/>
</dbReference>
<dbReference type="InterPro" id="IPR000668">
    <property type="entry name" value="Peptidase_C1A_C"/>
</dbReference>
<reference evidence="10" key="1">
    <citation type="submission" date="2025-08" db="UniProtKB">
        <authorList>
            <consortium name="RefSeq"/>
        </authorList>
    </citation>
    <scope>IDENTIFICATION</scope>
</reference>
<accession>A0A6P7TXD3</accession>
<dbReference type="Pfam" id="PF00112">
    <property type="entry name" value="Peptidase_C1"/>
    <property type="match status" value="2"/>
</dbReference>
<evidence type="ECO:0000256" key="1">
    <source>
        <dbReference type="ARBA" id="ARBA00008455"/>
    </source>
</evidence>
<dbReference type="AlphaFoldDB" id="A0A6P7TXD3"/>
<dbReference type="Proteomes" id="UP000515154">
    <property type="component" value="Unplaced"/>
</dbReference>
<evidence type="ECO:0000313" key="9">
    <source>
        <dbReference type="Proteomes" id="UP000515154"/>
    </source>
</evidence>
<evidence type="ECO:0000259" key="8">
    <source>
        <dbReference type="Pfam" id="PF08246"/>
    </source>
</evidence>
<evidence type="ECO:0000256" key="5">
    <source>
        <dbReference type="ARBA" id="ARBA00023145"/>
    </source>
</evidence>
<evidence type="ECO:0000256" key="3">
    <source>
        <dbReference type="ARBA" id="ARBA00022801"/>
    </source>
</evidence>
<dbReference type="PANTHER" id="PTHR12411">
    <property type="entry name" value="CYSTEINE PROTEASE FAMILY C1-RELATED"/>
    <property type="match status" value="1"/>
</dbReference>
<keyword evidence="5" id="KW-0865">Zymogen</keyword>
<dbReference type="InterPro" id="IPR000169">
    <property type="entry name" value="Pept_cys_AS"/>
</dbReference>
<sequence>MWYRQAIFENNKRIINHQNEKYMRGESSYRVEINYFADLTKTEFFELYKGYQYGKRQETSRSVQKQEDFDLPASVNWITKKIVTPVKNQRNCGSCYAFSTKMGWIIGLSRTGHVLLILVSSWGSSWGENGYIKMSRGKNNQCGIATAASYPLL</sequence>
<dbReference type="InterPro" id="IPR013201">
    <property type="entry name" value="Prot_inhib_I29"/>
</dbReference>
<organism evidence="9 10">
    <name type="scientific">Octopus sinensis</name>
    <name type="common">East Asian common octopus</name>
    <dbReference type="NCBI Taxonomy" id="2607531"/>
    <lineage>
        <taxon>Eukaryota</taxon>
        <taxon>Metazoa</taxon>
        <taxon>Spiralia</taxon>
        <taxon>Lophotrochozoa</taxon>
        <taxon>Mollusca</taxon>
        <taxon>Cephalopoda</taxon>
        <taxon>Coleoidea</taxon>
        <taxon>Octopodiformes</taxon>
        <taxon>Octopoda</taxon>
        <taxon>Incirrata</taxon>
        <taxon>Octopodidae</taxon>
        <taxon>Octopus</taxon>
    </lineage>
</organism>
<dbReference type="GO" id="GO:0006508">
    <property type="term" value="P:proteolysis"/>
    <property type="evidence" value="ECO:0007669"/>
    <property type="project" value="UniProtKB-KW"/>
</dbReference>
<dbReference type="SUPFAM" id="SSF54001">
    <property type="entry name" value="Cysteine proteinases"/>
    <property type="match status" value="2"/>
</dbReference>
<keyword evidence="2" id="KW-0645">Protease</keyword>
<protein>
    <submittedName>
        <fullName evidence="10">Digestive cysteine proteinase 3-like</fullName>
    </submittedName>
</protein>
<dbReference type="RefSeq" id="XP_029653942.1">
    <property type="nucleotide sequence ID" value="XM_029798082.1"/>
</dbReference>